<dbReference type="PANTHER" id="PTHR24222:SF63">
    <property type="entry name" value="ATP BINDING CASSETTE SUBFAMILY B"/>
    <property type="match status" value="1"/>
</dbReference>
<dbReference type="Proteomes" id="UP001374584">
    <property type="component" value="Unassembled WGS sequence"/>
</dbReference>
<dbReference type="InterPro" id="IPR039421">
    <property type="entry name" value="Type_1_exporter"/>
</dbReference>
<dbReference type="GO" id="GO:0016887">
    <property type="term" value="F:ATP hydrolysis activity"/>
    <property type="evidence" value="ECO:0007669"/>
    <property type="project" value="InterPro"/>
</dbReference>
<name>A0AAN9M511_PHACN</name>
<dbReference type="AlphaFoldDB" id="A0AAN9M511"/>
<keyword evidence="3" id="KW-1185">Reference proteome</keyword>
<dbReference type="EMBL" id="JAYMYR010000008">
    <property type="protein sequence ID" value="KAK7347967.1"/>
    <property type="molecule type" value="Genomic_DNA"/>
</dbReference>
<gene>
    <name evidence="2" type="ORF">VNO80_22512</name>
</gene>
<dbReference type="InterPro" id="IPR027417">
    <property type="entry name" value="P-loop_NTPase"/>
</dbReference>
<evidence type="ECO:0000259" key="1">
    <source>
        <dbReference type="Pfam" id="PF00005"/>
    </source>
</evidence>
<accession>A0AAN9M511</accession>
<reference evidence="2 3" key="1">
    <citation type="submission" date="2024-01" db="EMBL/GenBank/DDBJ databases">
        <title>The genomes of 5 underutilized Papilionoideae crops provide insights into root nodulation and disease resistanc.</title>
        <authorList>
            <person name="Jiang F."/>
        </authorList>
    </citation>
    <scope>NUCLEOTIDE SEQUENCE [LARGE SCALE GENOMIC DNA]</scope>
    <source>
        <strain evidence="2">JINMINGXINNONG_FW02</strain>
        <tissue evidence="2">Leaves</tissue>
    </source>
</reference>
<dbReference type="GO" id="GO:0005886">
    <property type="term" value="C:plasma membrane"/>
    <property type="evidence" value="ECO:0007669"/>
    <property type="project" value="TreeGrafter"/>
</dbReference>
<dbReference type="PANTHER" id="PTHR24222">
    <property type="entry name" value="ABC TRANSPORTER B FAMILY"/>
    <property type="match status" value="1"/>
</dbReference>
<protein>
    <recommendedName>
        <fullName evidence="1">ABC transporter domain-containing protein</fullName>
    </recommendedName>
</protein>
<dbReference type="Pfam" id="PF00005">
    <property type="entry name" value="ABC_tran"/>
    <property type="match status" value="1"/>
</dbReference>
<dbReference type="GO" id="GO:0042626">
    <property type="term" value="F:ATPase-coupled transmembrane transporter activity"/>
    <property type="evidence" value="ECO:0007669"/>
    <property type="project" value="TreeGrafter"/>
</dbReference>
<organism evidence="2 3">
    <name type="scientific">Phaseolus coccineus</name>
    <name type="common">Scarlet runner bean</name>
    <name type="synonym">Phaseolus multiflorus</name>
    <dbReference type="NCBI Taxonomy" id="3886"/>
    <lineage>
        <taxon>Eukaryota</taxon>
        <taxon>Viridiplantae</taxon>
        <taxon>Streptophyta</taxon>
        <taxon>Embryophyta</taxon>
        <taxon>Tracheophyta</taxon>
        <taxon>Spermatophyta</taxon>
        <taxon>Magnoliopsida</taxon>
        <taxon>eudicotyledons</taxon>
        <taxon>Gunneridae</taxon>
        <taxon>Pentapetalae</taxon>
        <taxon>rosids</taxon>
        <taxon>fabids</taxon>
        <taxon>Fabales</taxon>
        <taxon>Fabaceae</taxon>
        <taxon>Papilionoideae</taxon>
        <taxon>50 kb inversion clade</taxon>
        <taxon>NPAAA clade</taxon>
        <taxon>indigoferoid/millettioid clade</taxon>
        <taxon>Phaseoleae</taxon>
        <taxon>Phaseolus</taxon>
    </lineage>
</organism>
<dbReference type="InterPro" id="IPR003439">
    <property type="entry name" value="ABC_transporter-like_ATP-bd"/>
</dbReference>
<dbReference type="Gene3D" id="3.40.50.300">
    <property type="entry name" value="P-loop containing nucleotide triphosphate hydrolases"/>
    <property type="match status" value="1"/>
</dbReference>
<comment type="caution">
    <text evidence="2">The sequence shown here is derived from an EMBL/GenBank/DDBJ whole genome shotgun (WGS) entry which is preliminary data.</text>
</comment>
<sequence length="215" mass="23758">MVGENGTQLSGGQKQKISIARAILKDPRILLLDEASSALDVESERVVQETLDRVMINRTTVIVAHRLCTSRNADMIAVIHQGQLQEKVIHINIYSVATEVKLSSYAELTKDPDGAFSQLIRLQEIRRDSKQHDAKDTGQQENFIDSEQQLSQQFSFPLSLSPGSSGRGNNSQHSFRMSNAMPITLGLFETSEEGPEVLPSAALLKPQEVSFVRIA</sequence>
<proteinExistence type="predicted"/>
<feature type="domain" description="ABC transporter" evidence="1">
    <location>
        <begin position="2"/>
        <end position="36"/>
    </location>
</feature>
<dbReference type="GO" id="GO:0005524">
    <property type="term" value="F:ATP binding"/>
    <property type="evidence" value="ECO:0007669"/>
    <property type="project" value="InterPro"/>
</dbReference>
<evidence type="ECO:0000313" key="3">
    <source>
        <dbReference type="Proteomes" id="UP001374584"/>
    </source>
</evidence>
<dbReference type="SUPFAM" id="SSF52540">
    <property type="entry name" value="P-loop containing nucleoside triphosphate hydrolases"/>
    <property type="match status" value="1"/>
</dbReference>
<evidence type="ECO:0000313" key="2">
    <source>
        <dbReference type="EMBL" id="KAK7347967.1"/>
    </source>
</evidence>